<sequence>MKPEHSSTQNRSTSTQYSKTYCKYHKTRYHDTKDCKFLQAQKSRNTENNSKTYNIGSNNKNDFIYVPIIFQNKPFQAIADTGSELSFIHMDILKASDLKTKKTKPINIQFANSLTEEISDCLTVEIVLTIDNKPITRQITFFVSDKLPCAAILGMDFLSKNFDNIDLTNKVLFLKSQSPSLQIEHPENSKKNDSNRSTELEYLMLQFDQLINKCSEKSKNLNAIDNSIFEIILSSEEPIQCKEYPVPLAEREKLKEHLKDLIDKKIIQISDSNYSSPAFTTKKPNGDIRLLIDYRKLNLLTITQPYPFPSIRDQFLDLKGAKIFSLID</sequence>
<evidence type="ECO:0000313" key="3">
    <source>
        <dbReference type="Proteomes" id="UP000051530"/>
    </source>
</evidence>
<proteinExistence type="predicted"/>
<gene>
    <name evidence="2" type="ORF">M153_8396000985</name>
</gene>
<keyword evidence="3" id="KW-1185">Reference proteome</keyword>
<dbReference type="SUPFAM" id="SSF56672">
    <property type="entry name" value="DNA/RNA polymerases"/>
    <property type="match status" value="1"/>
</dbReference>
<dbReference type="Gene3D" id="3.10.10.10">
    <property type="entry name" value="HIV Type 1 Reverse Transcriptase, subunit A, domain 1"/>
    <property type="match status" value="1"/>
</dbReference>
<dbReference type="PANTHER" id="PTHR15503">
    <property type="entry name" value="LDOC1 RELATED"/>
    <property type="match status" value="1"/>
</dbReference>
<dbReference type="Gene3D" id="2.40.70.10">
    <property type="entry name" value="Acid Proteases"/>
    <property type="match status" value="1"/>
</dbReference>
<dbReference type="VEuPathDB" id="MicrosporidiaDB:M153_8396000985"/>
<dbReference type="Pfam" id="PF13975">
    <property type="entry name" value="gag-asp_proteas"/>
    <property type="match status" value="1"/>
</dbReference>
<keyword evidence="1" id="KW-0064">Aspartyl protease</keyword>
<dbReference type="PANTHER" id="PTHR15503:SF45">
    <property type="entry name" value="RNA-DIRECTED DNA POLYMERASE HOMOLOG"/>
    <property type="match status" value="1"/>
</dbReference>
<dbReference type="GO" id="GO:0004190">
    <property type="term" value="F:aspartic-type endopeptidase activity"/>
    <property type="evidence" value="ECO:0007669"/>
    <property type="project" value="UniProtKB-KW"/>
</dbReference>
<dbReference type="SUPFAM" id="SSF50630">
    <property type="entry name" value="Acid proteases"/>
    <property type="match status" value="1"/>
</dbReference>
<evidence type="ECO:0000256" key="1">
    <source>
        <dbReference type="ARBA" id="ARBA00022750"/>
    </source>
</evidence>
<protein>
    <submittedName>
        <fullName evidence="2">LTR transposable element</fullName>
    </submittedName>
</protein>
<feature type="non-terminal residue" evidence="2">
    <location>
        <position position="328"/>
    </location>
</feature>
<dbReference type="EMBL" id="LGUB01001054">
    <property type="protein sequence ID" value="KRH92278.1"/>
    <property type="molecule type" value="Genomic_DNA"/>
</dbReference>
<comment type="caution">
    <text evidence="2">The sequence shown here is derived from an EMBL/GenBank/DDBJ whole genome shotgun (WGS) entry which is preliminary data.</text>
</comment>
<dbReference type="Proteomes" id="UP000051530">
    <property type="component" value="Unassembled WGS sequence"/>
</dbReference>
<organism evidence="2 3">
    <name type="scientific">Pseudoloma neurophilia</name>
    <dbReference type="NCBI Taxonomy" id="146866"/>
    <lineage>
        <taxon>Eukaryota</taxon>
        <taxon>Fungi</taxon>
        <taxon>Fungi incertae sedis</taxon>
        <taxon>Microsporidia</taxon>
        <taxon>Pseudoloma</taxon>
    </lineage>
</organism>
<dbReference type="InterPro" id="IPR001969">
    <property type="entry name" value="Aspartic_peptidase_AS"/>
</dbReference>
<dbReference type="InterPro" id="IPR021109">
    <property type="entry name" value="Peptidase_aspartic_dom_sf"/>
</dbReference>
<name>A0A0R0LS50_9MICR</name>
<dbReference type="CDD" id="cd00303">
    <property type="entry name" value="retropepsin_like"/>
    <property type="match status" value="1"/>
</dbReference>
<keyword evidence="1" id="KW-0378">Hydrolase</keyword>
<dbReference type="PROSITE" id="PS00141">
    <property type="entry name" value="ASP_PROTEASE"/>
    <property type="match status" value="1"/>
</dbReference>
<dbReference type="OrthoDB" id="3262920at2759"/>
<evidence type="ECO:0000313" key="2">
    <source>
        <dbReference type="EMBL" id="KRH92278.1"/>
    </source>
</evidence>
<dbReference type="InterPro" id="IPR032567">
    <property type="entry name" value="RTL1-rel"/>
</dbReference>
<keyword evidence="1" id="KW-0645">Protease</keyword>
<reference evidence="2 3" key="1">
    <citation type="submission" date="2015-07" db="EMBL/GenBank/DDBJ databases">
        <title>The genome of Pseudoloma neurophilia, a relevant intracellular parasite of the zebrafish.</title>
        <authorList>
            <person name="Ndikumana S."/>
            <person name="Pelin A."/>
            <person name="Sanders J."/>
            <person name="Corradi N."/>
        </authorList>
    </citation>
    <scope>NUCLEOTIDE SEQUENCE [LARGE SCALE GENOMIC DNA]</scope>
    <source>
        <strain evidence="2 3">MK1</strain>
    </source>
</reference>
<dbReference type="InterPro" id="IPR043502">
    <property type="entry name" value="DNA/RNA_pol_sf"/>
</dbReference>
<accession>A0A0R0LS50</accession>
<dbReference type="GO" id="GO:0006508">
    <property type="term" value="P:proteolysis"/>
    <property type="evidence" value="ECO:0007669"/>
    <property type="project" value="InterPro"/>
</dbReference>
<dbReference type="AlphaFoldDB" id="A0A0R0LS50"/>